<sequence>MNLLSVNKFIEANPSFTVGGMRNLIFHADSNGLNDHNAIVRIGRKVMIDVEKFYLWIKAQNSIEV</sequence>
<keyword evidence="2" id="KW-1185">Reference proteome</keyword>
<gene>
    <name evidence="1" type="ORF">C8D91_0004</name>
</gene>
<organism evidence="1 2">
    <name type="scientific">Marinicella litoralis</name>
    <dbReference type="NCBI Taxonomy" id="644220"/>
    <lineage>
        <taxon>Bacteria</taxon>
        <taxon>Pseudomonadati</taxon>
        <taxon>Pseudomonadota</taxon>
        <taxon>Gammaproteobacteria</taxon>
        <taxon>Lysobacterales</taxon>
        <taxon>Marinicellaceae</taxon>
        <taxon>Marinicella</taxon>
    </lineage>
</organism>
<evidence type="ECO:0000313" key="1">
    <source>
        <dbReference type="EMBL" id="TDR23147.1"/>
    </source>
</evidence>
<proteinExistence type="predicted"/>
<accession>A0A4R6XY62</accession>
<name>A0A4R6XY62_9GAMM</name>
<dbReference type="EMBL" id="SNZB01000001">
    <property type="protein sequence ID" value="TDR23147.1"/>
    <property type="molecule type" value="Genomic_DNA"/>
</dbReference>
<dbReference type="OrthoDB" id="6064844at2"/>
<reference evidence="1 2" key="1">
    <citation type="submission" date="2019-03" db="EMBL/GenBank/DDBJ databases">
        <title>Genomic Encyclopedia of Type Strains, Phase IV (KMG-IV): sequencing the most valuable type-strain genomes for metagenomic binning, comparative biology and taxonomic classification.</title>
        <authorList>
            <person name="Goeker M."/>
        </authorList>
    </citation>
    <scope>NUCLEOTIDE SEQUENCE [LARGE SCALE GENOMIC DNA]</scope>
    <source>
        <strain evidence="1 2">DSM 25488</strain>
    </source>
</reference>
<dbReference type="Proteomes" id="UP000295724">
    <property type="component" value="Unassembled WGS sequence"/>
</dbReference>
<dbReference type="RefSeq" id="WP_099018195.1">
    <property type="nucleotide sequence ID" value="NZ_NIHB01000001.1"/>
</dbReference>
<protein>
    <submittedName>
        <fullName evidence="1">Uncharacterized protein</fullName>
    </submittedName>
</protein>
<dbReference type="AlphaFoldDB" id="A0A4R6XY62"/>
<evidence type="ECO:0000313" key="2">
    <source>
        <dbReference type="Proteomes" id="UP000295724"/>
    </source>
</evidence>
<comment type="caution">
    <text evidence="1">The sequence shown here is derived from an EMBL/GenBank/DDBJ whole genome shotgun (WGS) entry which is preliminary data.</text>
</comment>